<gene>
    <name evidence="3" type="ORF">FAZ98_02920</name>
</gene>
<evidence type="ECO:0000313" key="3">
    <source>
        <dbReference type="EMBL" id="QGZ60772.1"/>
    </source>
</evidence>
<dbReference type="Pfam" id="PF00534">
    <property type="entry name" value="Glycos_transf_1"/>
    <property type="match status" value="1"/>
</dbReference>
<dbReference type="GO" id="GO:0009103">
    <property type="term" value="P:lipopolysaccharide biosynthetic process"/>
    <property type="evidence" value="ECO:0007669"/>
    <property type="project" value="TreeGrafter"/>
</dbReference>
<evidence type="ECO:0000313" key="4">
    <source>
        <dbReference type="Proteomes" id="UP000433577"/>
    </source>
</evidence>
<dbReference type="RefSeq" id="WP_158948618.1">
    <property type="nucleotide sequence ID" value="NZ_CP046913.1"/>
</dbReference>
<keyword evidence="4" id="KW-1185">Reference proteome</keyword>
<sequence>MSIDIDFSLALNDRTGKLFLGKDIISSLGNRVSRVRYGRFHEFPRHDFMRRVVGRLTHKETLARVHRHRAAALLPVIRDPRATLHLDPLSVVRHRLEPRDIVLCHDVGPITHPQYFAPGVEQMYVRAYDQIQRIKPHMVFVSKTSQQEFHKLYGDAFPSSDVIYIPTRLGVKDGAGRAVDGIAARFLLTVGSVGDRKNQVRSIEAFAASRLAEQGWQYVIVGGREPGADAAIQLAKATPGVVMPGYTTDDELRWLYRNASGFVLMSLLEGFGMPVIEAIEYDLPCLVSRSSILTEVGGAAMLDADPLDIDSIAAGLHALAGLSGTERARRLAQARGHLRHFAREPILASWRALIEKIG</sequence>
<dbReference type="OrthoDB" id="433681at2"/>
<dbReference type="AlphaFoldDB" id="A0A7Z2JD45"/>
<dbReference type="PANTHER" id="PTHR46401:SF2">
    <property type="entry name" value="GLYCOSYLTRANSFERASE WBBK-RELATED"/>
    <property type="match status" value="1"/>
</dbReference>
<dbReference type="GO" id="GO:0016757">
    <property type="term" value="F:glycosyltransferase activity"/>
    <property type="evidence" value="ECO:0007669"/>
    <property type="project" value="InterPro"/>
</dbReference>
<dbReference type="KEGG" id="pacs:FAZ98_02920"/>
<name>A0A7Z2JD45_9BURK</name>
<keyword evidence="1 3" id="KW-0808">Transferase</keyword>
<evidence type="ECO:0000259" key="2">
    <source>
        <dbReference type="Pfam" id="PF00534"/>
    </source>
</evidence>
<dbReference type="Gene3D" id="3.40.50.2000">
    <property type="entry name" value="Glycogen Phosphorylase B"/>
    <property type="match status" value="1"/>
</dbReference>
<evidence type="ECO:0000256" key="1">
    <source>
        <dbReference type="ARBA" id="ARBA00022679"/>
    </source>
</evidence>
<dbReference type="EMBL" id="CP046913">
    <property type="protein sequence ID" value="QGZ60772.1"/>
    <property type="molecule type" value="Genomic_DNA"/>
</dbReference>
<proteinExistence type="predicted"/>
<reference evidence="3 4" key="1">
    <citation type="submission" date="2019-12" db="EMBL/GenBank/DDBJ databases">
        <title>Paraburkholderia acidiphila 7Q-K02 sp. nov and Paraburkholderia acidisoli DHF22 sp. nov., two strains isolated from forest soil.</title>
        <authorList>
            <person name="Gao Z."/>
            <person name="Qiu L."/>
        </authorList>
    </citation>
    <scope>NUCLEOTIDE SEQUENCE [LARGE SCALE GENOMIC DNA]</scope>
    <source>
        <strain evidence="3 4">DHF22</strain>
    </source>
</reference>
<accession>A0A7Z2JD45</accession>
<organism evidence="3 4">
    <name type="scientific">Paraburkholderia acidisoli</name>
    <dbReference type="NCBI Taxonomy" id="2571748"/>
    <lineage>
        <taxon>Bacteria</taxon>
        <taxon>Pseudomonadati</taxon>
        <taxon>Pseudomonadota</taxon>
        <taxon>Betaproteobacteria</taxon>
        <taxon>Burkholderiales</taxon>
        <taxon>Burkholderiaceae</taxon>
        <taxon>Paraburkholderia</taxon>
    </lineage>
</organism>
<dbReference type="SUPFAM" id="SSF53756">
    <property type="entry name" value="UDP-Glycosyltransferase/glycogen phosphorylase"/>
    <property type="match status" value="1"/>
</dbReference>
<dbReference type="PANTHER" id="PTHR46401">
    <property type="entry name" value="GLYCOSYLTRANSFERASE WBBK-RELATED"/>
    <property type="match status" value="1"/>
</dbReference>
<dbReference type="InterPro" id="IPR001296">
    <property type="entry name" value="Glyco_trans_1"/>
</dbReference>
<dbReference type="Proteomes" id="UP000433577">
    <property type="component" value="Chromosome 1"/>
</dbReference>
<feature type="domain" description="Glycosyl transferase family 1" evidence="2">
    <location>
        <begin position="185"/>
        <end position="316"/>
    </location>
</feature>
<protein>
    <submittedName>
        <fullName evidence="3">Glycosyltransferase</fullName>
    </submittedName>
</protein>